<protein>
    <submittedName>
        <fullName evidence="7">Radical SAM protein</fullName>
    </submittedName>
</protein>
<gene>
    <name evidence="7" type="ORF">ENI26_04755</name>
</gene>
<dbReference type="GO" id="GO:0003824">
    <property type="term" value="F:catalytic activity"/>
    <property type="evidence" value="ECO:0007669"/>
    <property type="project" value="InterPro"/>
</dbReference>
<evidence type="ECO:0000256" key="5">
    <source>
        <dbReference type="ARBA" id="ARBA00023014"/>
    </source>
</evidence>
<dbReference type="CDD" id="cd01335">
    <property type="entry name" value="Radical_SAM"/>
    <property type="match status" value="1"/>
</dbReference>
<feature type="domain" description="Radical SAM core" evidence="6">
    <location>
        <begin position="186"/>
        <end position="320"/>
    </location>
</feature>
<reference evidence="7" key="1">
    <citation type="journal article" date="2020" name="mSystems">
        <title>Genome- and Community-Level Interaction Insights into Carbon Utilization and Element Cycling Functions of Hydrothermarchaeota in Hydrothermal Sediment.</title>
        <authorList>
            <person name="Zhou Z."/>
            <person name="Liu Y."/>
            <person name="Xu W."/>
            <person name="Pan J."/>
            <person name="Luo Z.H."/>
            <person name="Li M."/>
        </authorList>
    </citation>
    <scope>NUCLEOTIDE SEQUENCE [LARGE SCALE GENOMIC DNA]</scope>
    <source>
        <strain evidence="7">HyVt-380</strain>
    </source>
</reference>
<evidence type="ECO:0000256" key="4">
    <source>
        <dbReference type="ARBA" id="ARBA00023004"/>
    </source>
</evidence>
<dbReference type="Pfam" id="PF04055">
    <property type="entry name" value="Radical_SAM"/>
    <property type="match status" value="1"/>
</dbReference>
<evidence type="ECO:0000313" key="7">
    <source>
        <dbReference type="EMBL" id="HEC73669.1"/>
    </source>
</evidence>
<accession>A0A7C1ZTA4</accession>
<dbReference type="AlphaFoldDB" id="A0A7C1ZTA4"/>
<keyword evidence="5" id="KW-0411">Iron-sulfur</keyword>
<sequence length="460" mass="51714">MQRASVKEIEHFLIGAREGDKQDPDAFVRFCEQFHSIILWGAGNLGNALGVKFKELGIPISTYWDTNYGSINTCNDIPVVAPFASGKSSDSLIIFCIGNVAVGPNVFRQLSKNGWKNVIHGNDLLQALICPLDNSKPAKAEVCNSFDICSVCSCQRLHNIVNSDVARRQGLDKAETLSFDRIHFITNNICNLKCTHCFMYINSYPKALKQNVSTEQILQDIKLAMTAIHTLGVVNIFGGEPFLHKDLHKIVSGVLSHENFGSVILNTNGLIKMKQDHLDPLKDKRVRLAFSNYLEVTDEKSHKLFFDNIEKAKQLGINTKYQNSLPTWNVSSTLDDKHDEEHEMVNKKDACGVKFLYVFDGKIFPCAFSLSLYDLDVADYKTDYVELEPSKSTEQLRKEIVEMVSRRFYHSCSHCETFGSPALTNVAAEQGYDKRYALPEKTRKLIDIPVVTEPCTAAKE</sequence>
<evidence type="ECO:0000259" key="6">
    <source>
        <dbReference type="Pfam" id="PF04055"/>
    </source>
</evidence>
<dbReference type="SFLD" id="SFLDG01067">
    <property type="entry name" value="SPASM/twitch_domain_containing"/>
    <property type="match status" value="1"/>
</dbReference>
<dbReference type="InterPro" id="IPR013785">
    <property type="entry name" value="Aldolase_TIM"/>
</dbReference>
<evidence type="ECO:0000256" key="2">
    <source>
        <dbReference type="ARBA" id="ARBA00022691"/>
    </source>
</evidence>
<dbReference type="InterPro" id="IPR058240">
    <property type="entry name" value="rSAM_sf"/>
</dbReference>
<dbReference type="SFLD" id="SFLDS00029">
    <property type="entry name" value="Radical_SAM"/>
    <property type="match status" value="1"/>
</dbReference>
<proteinExistence type="predicted"/>
<keyword evidence="3" id="KW-0479">Metal-binding</keyword>
<dbReference type="PANTHER" id="PTHR11228">
    <property type="entry name" value="RADICAL SAM DOMAIN PROTEIN"/>
    <property type="match status" value="1"/>
</dbReference>
<dbReference type="EMBL" id="DRHY01000100">
    <property type="protein sequence ID" value="HEC73669.1"/>
    <property type="molecule type" value="Genomic_DNA"/>
</dbReference>
<name>A0A7C1ZTA4_9GAMM</name>
<dbReference type="Proteomes" id="UP000886384">
    <property type="component" value="Unassembled WGS sequence"/>
</dbReference>
<dbReference type="InterPro" id="IPR050377">
    <property type="entry name" value="Radical_SAM_PqqE_MftC-like"/>
</dbReference>
<evidence type="ECO:0000256" key="1">
    <source>
        <dbReference type="ARBA" id="ARBA00001966"/>
    </source>
</evidence>
<organism evidence="7">
    <name type="scientific">Methylophaga aminisulfidivorans</name>
    <dbReference type="NCBI Taxonomy" id="230105"/>
    <lineage>
        <taxon>Bacteria</taxon>
        <taxon>Pseudomonadati</taxon>
        <taxon>Pseudomonadota</taxon>
        <taxon>Gammaproteobacteria</taxon>
        <taxon>Thiotrichales</taxon>
        <taxon>Piscirickettsiaceae</taxon>
        <taxon>Methylophaga</taxon>
    </lineage>
</organism>
<dbReference type="Gene3D" id="3.20.20.70">
    <property type="entry name" value="Aldolase class I"/>
    <property type="match status" value="1"/>
</dbReference>
<comment type="cofactor">
    <cofactor evidence="1">
        <name>[4Fe-4S] cluster</name>
        <dbReference type="ChEBI" id="CHEBI:49883"/>
    </cofactor>
</comment>
<dbReference type="PANTHER" id="PTHR11228:SF7">
    <property type="entry name" value="PQQA PEPTIDE CYCLASE"/>
    <property type="match status" value="1"/>
</dbReference>
<evidence type="ECO:0000256" key="3">
    <source>
        <dbReference type="ARBA" id="ARBA00022723"/>
    </source>
</evidence>
<dbReference type="GO" id="GO:0046872">
    <property type="term" value="F:metal ion binding"/>
    <property type="evidence" value="ECO:0007669"/>
    <property type="project" value="UniProtKB-KW"/>
</dbReference>
<dbReference type="InterPro" id="IPR007197">
    <property type="entry name" value="rSAM"/>
</dbReference>
<comment type="caution">
    <text evidence="7">The sequence shown here is derived from an EMBL/GenBank/DDBJ whole genome shotgun (WGS) entry which is preliminary data.</text>
</comment>
<dbReference type="SUPFAM" id="SSF102114">
    <property type="entry name" value="Radical SAM enzymes"/>
    <property type="match status" value="1"/>
</dbReference>
<keyword evidence="2" id="KW-0949">S-adenosyl-L-methionine</keyword>
<keyword evidence="4" id="KW-0408">Iron</keyword>
<dbReference type="GO" id="GO:0051536">
    <property type="term" value="F:iron-sulfur cluster binding"/>
    <property type="evidence" value="ECO:0007669"/>
    <property type="project" value="UniProtKB-KW"/>
</dbReference>